<dbReference type="Proteomes" id="UP000034291">
    <property type="component" value="Unassembled WGS sequence"/>
</dbReference>
<organism evidence="2 3">
    <name type="scientific">Aspergillus rambellii</name>
    <dbReference type="NCBI Taxonomy" id="308745"/>
    <lineage>
        <taxon>Eukaryota</taxon>
        <taxon>Fungi</taxon>
        <taxon>Dikarya</taxon>
        <taxon>Ascomycota</taxon>
        <taxon>Pezizomycotina</taxon>
        <taxon>Eurotiomycetes</taxon>
        <taxon>Eurotiomycetidae</taxon>
        <taxon>Eurotiales</taxon>
        <taxon>Aspergillaceae</taxon>
        <taxon>Aspergillus</taxon>
        <taxon>Aspergillus subgen. Nidulantes</taxon>
    </lineage>
</organism>
<name>A0A0F8VAK3_9EURO</name>
<feature type="compositionally biased region" description="Basic and acidic residues" evidence="1">
    <location>
        <begin position="93"/>
        <end position="121"/>
    </location>
</feature>
<comment type="caution">
    <text evidence="2">The sequence shown here is derived from an EMBL/GenBank/DDBJ whole genome shotgun (WGS) entry which is preliminary data.</text>
</comment>
<feature type="compositionally biased region" description="Basic and acidic residues" evidence="1">
    <location>
        <begin position="289"/>
        <end position="303"/>
    </location>
</feature>
<evidence type="ECO:0000256" key="1">
    <source>
        <dbReference type="SAM" id="MobiDB-lite"/>
    </source>
</evidence>
<keyword evidence="3" id="KW-1185">Reference proteome</keyword>
<proteinExistence type="predicted"/>
<feature type="compositionally biased region" description="Basic and acidic residues" evidence="1">
    <location>
        <begin position="9"/>
        <end position="22"/>
    </location>
</feature>
<feature type="compositionally biased region" description="Basic residues" evidence="1">
    <location>
        <begin position="399"/>
        <end position="408"/>
    </location>
</feature>
<feature type="compositionally biased region" description="Low complexity" evidence="1">
    <location>
        <begin position="381"/>
        <end position="392"/>
    </location>
</feature>
<feature type="compositionally biased region" description="Polar residues" evidence="1">
    <location>
        <begin position="409"/>
        <end position="440"/>
    </location>
</feature>
<feature type="compositionally biased region" description="Basic residues" evidence="1">
    <location>
        <begin position="183"/>
        <end position="198"/>
    </location>
</feature>
<gene>
    <name evidence="2" type="ORF">ARAM_003600</name>
</gene>
<dbReference type="AlphaFoldDB" id="A0A0F8VAK3"/>
<feature type="compositionally biased region" description="Polar residues" evidence="1">
    <location>
        <begin position="154"/>
        <end position="169"/>
    </location>
</feature>
<evidence type="ECO:0000313" key="2">
    <source>
        <dbReference type="EMBL" id="KKK20071.1"/>
    </source>
</evidence>
<feature type="compositionally biased region" description="Low complexity" evidence="1">
    <location>
        <begin position="304"/>
        <end position="328"/>
    </location>
</feature>
<feature type="compositionally biased region" description="Polar residues" evidence="1">
    <location>
        <begin position="271"/>
        <end position="280"/>
    </location>
</feature>
<feature type="compositionally biased region" description="Polar residues" evidence="1">
    <location>
        <begin position="363"/>
        <end position="380"/>
    </location>
</feature>
<evidence type="ECO:0000313" key="3">
    <source>
        <dbReference type="Proteomes" id="UP000034291"/>
    </source>
</evidence>
<dbReference type="EMBL" id="JZBS01002120">
    <property type="protein sequence ID" value="KKK20071.1"/>
    <property type="molecule type" value="Genomic_DNA"/>
</dbReference>
<dbReference type="STRING" id="308745.A0A0F8VAK3"/>
<reference evidence="2 3" key="1">
    <citation type="submission" date="2015-02" db="EMBL/GenBank/DDBJ databases">
        <title>Draft Genome Sequences of Two Closely-Related Aflatoxigenic Aspergillus Species Obtained from the Cote d'Ivoire.</title>
        <authorList>
            <person name="Moore G.G."/>
            <person name="Beltz S.B."/>
            <person name="Mack B.M."/>
        </authorList>
    </citation>
    <scope>NUCLEOTIDE SEQUENCE [LARGE SCALE GENOMIC DNA]</scope>
    <source>
        <strain evidence="2 3">SRRC1468</strain>
    </source>
</reference>
<sequence length="773" mass="85309">MESTSSEGSLREKESQGTDAETKPPIPLRPKEADIPSLGNAPEGLVGASSCLEGKSSTDEHEESHPTSELEAGFTGPSGPGNHDQSSFTDCLEVSHHSLPDIEKSCSEEKDIQISKDHNPRSDAITLIRARTLIRVSPPEDSPPEVSPLKHSLDQLNKNLSSSGDQSNEMVYEHASIMEFVTKKKPKKKKKKKTKKKAATNANSCDLAEGNQDHTESKPEPQCISPSGNLDQCEEGKETSIRVDGQAAVDPEGKGKQHATAPDPLEKREASNNTQLNQQRLLPVRGKTNHLDSRPETPQKEANAKSPSVAASSSPSSLSRQSSRKSAVLVKESLPAIREVSGKNPKTLAQVEHSGALPESQILHASTPKSSATESTAWSNTGTQITPQTTGPSDTPIKGTRRGKHHKSGPSTSQANNTRAAQAHPSTPSSTGTRHASTHRNISTQKPEGFFWQLDSHGFPCAKSDCDKRCNLWDGATVICPRCGPYSETRYCSRKHLLEDIKAHWISCGELVFRHPCRESSIPRDVREGAPLIPCLHQYDTPERHRQAVYFNANARKGDYFIFSDWADMVDAGFPENNIAIRCSNKLVHTVEFSDPEQKDRFRRVLAACLFMTIEAHELVDYLFRLIRDTLRAQQQQQQQPPSNLETALMYQIHQEFAVTIQPPITGERHACDTDWDGRNRRNCQDPVCRAEFRRLLGSLGGRGHSQLVDHLEGSYWVLRAARTTHPAVKDTKARMRGEGFDEVAEEDRKVFRRGDGWDGAGSGEMEIEGINA</sequence>
<accession>A0A0F8VAK3</accession>
<feature type="compositionally biased region" description="Basic and acidic residues" evidence="1">
    <location>
        <begin position="56"/>
        <end position="68"/>
    </location>
</feature>
<feature type="region of interest" description="Disordered" evidence="1">
    <location>
        <begin position="1"/>
        <end position="440"/>
    </location>
</feature>
<dbReference type="OrthoDB" id="4757558at2759"/>
<protein>
    <submittedName>
        <fullName evidence="2">Uncharacterized protein</fullName>
    </submittedName>
</protein>